<dbReference type="Gene3D" id="3.40.309.10">
    <property type="entry name" value="Aldehyde Dehydrogenase, Chain A, domain 2"/>
    <property type="match status" value="1"/>
</dbReference>
<dbReference type="InterPro" id="IPR016161">
    <property type="entry name" value="Ald_DH/histidinol_DH"/>
</dbReference>
<evidence type="ECO:0000259" key="3">
    <source>
        <dbReference type="Pfam" id="PF00171"/>
    </source>
</evidence>
<reference evidence="4 5" key="1">
    <citation type="submission" date="2023-08" db="EMBL/GenBank/DDBJ databases">
        <title>Pathogen: clinical or host-associated sample.</title>
        <authorList>
            <person name="Hergert J."/>
            <person name="Casey R."/>
            <person name="Wagner J."/>
            <person name="Young E.L."/>
            <person name="Oakeson K.F."/>
        </authorList>
    </citation>
    <scope>NUCLEOTIDE SEQUENCE [LARGE SCALE GENOMIC DNA]</scope>
    <source>
        <strain evidence="4 5">UPHL-collab-2</strain>
        <plasmid evidence="4 5">unnamed1</plasmid>
    </source>
</reference>
<dbReference type="SUPFAM" id="SSF53720">
    <property type="entry name" value="ALDH-like"/>
    <property type="match status" value="1"/>
</dbReference>
<dbReference type="CDD" id="cd07138">
    <property type="entry name" value="ALDH_CddD_SSP0762"/>
    <property type="match status" value="1"/>
</dbReference>
<evidence type="ECO:0000313" key="4">
    <source>
        <dbReference type="EMBL" id="WLS05362.1"/>
    </source>
</evidence>
<evidence type="ECO:0000256" key="2">
    <source>
        <dbReference type="ARBA" id="ARBA00023002"/>
    </source>
</evidence>
<accession>A0ABY9K9Z5</accession>
<dbReference type="Gene3D" id="3.40.605.10">
    <property type="entry name" value="Aldehyde Dehydrogenase, Chain A, domain 1"/>
    <property type="match status" value="1"/>
</dbReference>
<dbReference type="Proteomes" id="UP001225788">
    <property type="component" value="Plasmid unnamed1"/>
</dbReference>
<proteinExistence type="inferred from homology"/>
<comment type="similarity">
    <text evidence="1">Belongs to the aldehyde dehydrogenase family.</text>
</comment>
<feature type="domain" description="Aldehyde dehydrogenase" evidence="3">
    <location>
        <begin position="14"/>
        <end position="471"/>
    </location>
</feature>
<dbReference type="PANTHER" id="PTHR42804">
    <property type="entry name" value="ALDEHYDE DEHYDROGENASE"/>
    <property type="match status" value="1"/>
</dbReference>
<keyword evidence="4" id="KW-0614">Plasmid</keyword>
<sequence length="481" mass="52007">MHANILKFLIDGAWVDPAGTGRHTLINPATEEPICEIAMGDAVDVDRAVAAAKAAFPSYSMTKPAERRRLLQRLLELYNENYDEIAAMMTEEMGTTASFSRAAQAWVGRAHLETIIDVLGTYQFEELRGDVLISREAVGVCGLITPWNWPMNQLVVKVVPALAAGCTMVVKPSEYSPLSSIRFSELVNEAGFPPGVYNYINGEGHVVGEAMSRHPDIDMMSITGSTRAGVAVAKASADTIKRVHQELGGKSANIILPDADFEEAVARGVHGCYTNCGQACKAPTRMLVPHERMDEAADIAARTADMIRVGMPTDPASEQGPVVNRQQYERIQRLIESGVTEGARLVAGGPGRPQGLNRGYYVRPTVFTHVTPDMTIAREEIFGPVLSILGYSDESDAVRIANDTIYGLAGYIQTKDSAAAQRIARQLRVGMVYINEADWDAASPFGGFKQSGNGREHGEFGLADFLEIKAIGGYDALAKAS</sequence>
<evidence type="ECO:0000256" key="1">
    <source>
        <dbReference type="ARBA" id="ARBA00009986"/>
    </source>
</evidence>
<dbReference type="InterPro" id="IPR016163">
    <property type="entry name" value="Ald_DH_C"/>
</dbReference>
<dbReference type="Pfam" id="PF00171">
    <property type="entry name" value="Aldedh"/>
    <property type="match status" value="1"/>
</dbReference>
<organism evidence="4 5">
    <name type="scientific">Shinella oryzae</name>
    <dbReference type="NCBI Taxonomy" id="2871820"/>
    <lineage>
        <taxon>Bacteria</taxon>
        <taxon>Pseudomonadati</taxon>
        <taxon>Pseudomonadota</taxon>
        <taxon>Alphaproteobacteria</taxon>
        <taxon>Hyphomicrobiales</taxon>
        <taxon>Rhizobiaceae</taxon>
        <taxon>Shinella</taxon>
    </lineage>
</organism>
<evidence type="ECO:0000313" key="5">
    <source>
        <dbReference type="Proteomes" id="UP001225788"/>
    </source>
</evidence>
<gene>
    <name evidence="4" type="ORF">Q9315_24795</name>
</gene>
<dbReference type="EMBL" id="CP132315">
    <property type="protein sequence ID" value="WLS05362.1"/>
    <property type="molecule type" value="Genomic_DNA"/>
</dbReference>
<dbReference type="PANTHER" id="PTHR42804:SF1">
    <property type="entry name" value="ALDEHYDE DEHYDROGENASE-RELATED"/>
    <property type="match status" value="1"/>
</dbReference>
<name>A0ABY9K9Z5_9HYPH</name>
<dbReference type="InterPro" id="IPR016162">
    <property type="entry name" value="Ald_DH_N"/>
</dbReference>
<dbReference type="RefSeq" id="WP_306161815.1">
    <property type="nucleotide sequence ID" value="NZ_CP132315.1"/>
</dbReference>
<geneLocation type="plasmid" evidence="4 5">
    <name>unnamed1</name>
</geneLocation>
<dbReference type="InterPro" id="IPR015590">
    <property type="entry name" value="Aldehyde_DH_dom"/>
</dbReference>
<keyword evidence="5" id="KW-1185">Reference proteome</keyword>
<keyword evidence="2" id="KW-0560">Oxidoreductase</keyword>
<protein>
    <submittedName>
        <fullName evidence="4">Aldehyde dehydrogenase family protein</fullName>
    </submittedName>
</protein>